<dbReference type="EMBL" id="BT139166">
    <property type="protein sequence ID" value="AFK38961.1"/>
    <property type="molecule type" value="mRNA"/>
</dbReference>
<accession>I3SFB9</accession>
<dbReference type="AlphaFoldDB" id="I3SFB9"/>
<proteinExistence type="evidence at transcript level"/>
<evidence type="ECO:0000313" key="1">
    <source>
        <dbReference type="EMBL" id="AFK38961.1"/>
    </source>
</evidence>
<reference evidence="1" key="1">
    <citation type="submission" date="2012-05" db="EMBL/GenBank/DDBJ databases">
        <authorList>
            <person name="Krishnakumar V."/>
            <person name="Cheung F."/>
            <person name="Xiao Y."/>
            <person name="Chan A."/>
            <person name="Moskal W.A."/>
            <person name="Town C.D."/>
        </authorList>
    </citation>
    <scope>NUCLEOTIDE SEQUENCE</scope>
</reference>
<sequence>MEFKKQKINNCDFSFLWLQLAYIGDYVKW</sequence>
<protein>
    <submittedName>
        <fullName evidence="1">Uncharacterized protein</fullName>
    </submittedName>
</protein>
<name>I3SFB9_LOTJA</name>
<organism evidence="1">
    <name type="scientific">Lotus japonicus</name>
    <name type="common">Lotus corniculatus var. japonicus</name>
    <dbReference type="NCBI Taxonomy" id="34305"/>
    <lineage>
        <taxon>Eukaryota</taxon>
        <taxon>Viridiplantae</taxon>
        <taxon>Streptophyta</taxon>
        <taxon>Embryophyta</taxon>
        <taxon>Tracheophyta</taxon>
        <taxon>Spermatophyta</taxon>
        <taxon>Magnoliopsida</taxon>
        <taxon>eudicotyledons</taxon>
        <taxon>Gunneridae</taxon>
        <taxon>Pentapetalae</taxon>
        <taxon>rosids</taxon>
        <taxon>fabids</taxon>
        <taxon>Fabales</taxon>
        <taxon>Fabaceae</taxon>
        <taxon>Papilionoideae</taxon>
        <taxon>50 kb inversion clade</taxon>
        <taxon>NPAAA clade</taxon>
        <taxon>Hologalegina</taxon>
        <taxon>robinioid clade</taxon>
        <taxon>Loteae</taxon>
        <taxon>Lotus</taxon>
    </lineage>
</organism>